<dbReference type="InterPro" id="IPR000182">
    <property type="entry name" value="GNAT_dom"/>
</dbReference>
<dbReference type="AlphaFoldDB" id="A0A7W9CGU6"/>
<evidence type="ECO:0000313" key="3">
    <source>
        <dbReference type="Proteomes" id="UP000545037"/>
    </source>
</evidence>
<organism evidence="2 3">
    <name type="scientific">Brevundimonas variabilis</name>
    <dbReference type="NCBI Taxonomy" id="74312"/>
    <lineage>
        <taxon>Bacteria</taxon>
        <taxon>Pseudomonadati</taxon>
        <taxon>Pseudomonadota</taxon>
        <taxon>Alphaproteobacteria</taxon>
        <taxon>Caulobacterales</taxon>
        <taxon>Caulobacteraceae</taxon>
        <taxon>Brevundimonas</taxon>
    </lineage>
</organism>
<dbReference type="RefSeq" id="WP_246347638.1">
    <property type="nucleotide sequence ID" value="NZ_JACHOR010000001.1"/>
</dbReference>
<evidence type="ECO:0000259" key="1">
    <source>
        <dbReference type="PROSITE" id="PS51186"/>
    </source>
</evidence>
<dbReference type="SUPFAM" id="SSF55729">
    <property type="entry name" value="Acyl-CoA N-acyltransferases (Nat)"/>
    <property type="match status" value="1"/>
</dbReference>
<keyword evidence="3" id="KW-1185">Reference proteome</keyword>
<dbReference type="InterPro" id="IPR016181">
    <property type="entry name" value="Acyl_CoA_acyltransferase"/>
</dbReference>
<keyword evidence="2" id="KW-0687">Ribonucleoprotein</keyword>
<comment type="caution">
    <text evidence="2">The sequence shown here is derived from an EMBL/GenBank/DDBJ whole genome shotgun (WGS) entry which is preliminary data.</text>
</comment>
<dbReference type="GO" id="GO:0005840">
    <property type="term" value="C:ribosome"/>
    <property type="evidence" value="ECO:0007669"/>
    <property type="project" value="UniProtKB-KW"/>
</dbReference>
<sequence>MTLTRGWRPMTADDLDDVVAIAAIGFPGHPEDRACFASRLAVFPEGCFILDGEGGVKGYLITYPWAADSAPVLNRRIAAVPEDASVLYLHDLALHPDVRGGGWSRSAMDKVLALARSGGRPTIALVAVNDAVGFWQGHGFAVRQTPAMAAKLASYGADARYMVRTV</sequence>
<dbReference type="EMBL" id="JACHOR010000001">
    <property type="protein sequence ID" value="MBB5744932.1"/>
    <property type="molecule type" value="Genomic_DNA"/>
</dbReference>
<evidence type="ECO:0000313" key="2">
    <source>
        <dbReference type="EMBL" id="MBB5744932.1"/>
    </source>
</evidence>
<keyword evidence="2" id="KW-0689">Ribosomal protein</keyword>
<gene>
    <name evidence="2" type="ORF">GGR13_000504</name>
</gene>
<dbReference type="Gene3D" id="3.40.630.30">
    <property type="match status" value="1"/>
</dbReference>
<proteinExistence type="predicted"/>
<dbReference type="CDD" id="cd04301">
    <property type="entry name" value="NAT_SF"/>
    <property type="match status" value="1"/>
</dbReference>
<protein>
    <submittedName>
        <fullName evidence="2">Ribosomal protein S18 acetylase RimI-like enzyme</fullName>
    </submittedName>
</protein>
<dbReference type="GO" id="GO:0016747">
    <property type="term" value="F:acyltransferase activity, transferring groups other than amino-acyl groups"/>
    <property type="evidence" value="ECO:0007669"/>
    <property type="project" value="InterPro"/>
</dbReference>
<name>A0A7W9CGU6_9CAUL</name>
<reference evidence="2 3" key="1">
    <citation type="submission" date="2020-08" db="EMBL/GenBank/DDBJ databases">
        <title>Genomic Encyclopedia of Type Strains, Phase IV (KMG-IV): sequencing the most valuable type-strain genomes for metagenomic binning, comparative biology and taxonomic classification.</title>
        <authorList>
            <person name="Goeker M."/>
        </authorList>
    </citation>
    <scope>NUCLEOTIDE SEQUENCE [LARGE SCALE GENOMIC DNA]</scope>
    <source>
        <strain evidence="2 3">DSM 4737</strain>
    </source>
</reference>
<accession>A0A7W9CGU6</accession>
<feature type="domain" description="N-acetyltransferase" evidence="1">
    <location>
        <begin position="5"/>
        <end position="166"/>
    </location>
</feature>
<dbReference type="Pfam" id="PF00583">
    <property type="entry name" value="Acetyltransf_1"/>
    <property type="match status" value="1"/>
</dbReference>
<dbReference type="PROSITE" id="PS51186">
    <property type="entry name" value="GNAT"/>
    <property type="match status" value="1"/>
</dbReference>
<dbReference type="Proteomes" id="UP000545037">
    <property type="component" value="Unassembled WGS sequence"/>
</dbReference>